<organism evidence="1 2">
    <name type="scientific">Mythimna loreyi</name>
    <dbReference type="NCBI Taxonomy" id="667449"/>
    <lineage>
        <taxon>Eukaryota</taxon>
        <taxon>Metazoa</taxon>
        <taxon>Ecdysozoa</taxon>
        <taxon>Arthropoda</taxon>
        <taxon>Hexapoda</taxon>
        <taxon>Insecta</taxon>
        <taxon>Pterygota</taxon>
        <taxon>Neoptera</taxon>
        <taxon>Endopterygota</taxon>
        <taxon>Lepidoptera</taxon>
        <taxon>Glossata</taxon>
        <taxon>Ditrysia</taxon>
        <taxon>Noctuoidea</taxon>
        <taxon>Noctuidae</taxon>
        <taxon>Noctuinae</taxon>
        <taxon>Hadenini</taxon>
        <taxon>Mythimna</taxon>
    </lineage>
</organism>
<gene>
    <name evidence="1" type="ORF">PYW08_015055</name>
</gene>
<evidence type="ECO:0000313" key="1">
    <source>
        <dbReference type="EMBL" id="KAJ8732325.1"/>
    </source>
</evidence>
<sequence>MKLTLVLLFVVASSWCFEEQIPETAQKYCGKVLADTMASVCYFSNSVKRDASWWLSADAMRGKRGIVDDCCFSPCSLDVLRSYC</sequence>
<dbReference type="EMBL" id="CM056782">
    <property type="protein sequence ID" value="KAJ8732325.1"/>
    <property type="molecule type" value="Genomic_DNA"/>
</dbReference>
<dbReference type="Proteomes" id="UP001231649">
    <property type="component" value="Chromosome 6"/>
</dbReference>
<reference evidence="1" key="1">
    <citation type="submission" date="2023-03" db="EMBL/GenBank/DDBJ databases">
        <title>Chromosome-level genomes of two armyworms, Mythimna separata and Mythimna loreyi, provide insights into the biosynthesis and reception of sex pheromones.</title>
        <authorList>
            <person name="Zhao H."/>
        </authorList>
    </citation>
    <scope>NUCLEOTIDE SEQUENCE</scope>
    <source>
        <strain evidence="1">BeijingLab</strain>
    </source>
</reference>
<accession>A0ACC2R3Q5</accession>
<name>A0ACC2R3Q5_9NEOP</name>
<keyword evidence="2" id="KW-1185">Reference proteome</keyword>
<evidence type="ECO:0000313" key="2">
    <source>
        <dbReference type="Proteomes" id="UP001231649"/>
    </source>
</evidence>
<protein>
    <submittedName>
        <fullName evidence="1">Uncharacterized protein</fullName>
    </submittedName>
</protein>
<proteinExistence type="predicted"/>
<comment type="caution">
    <text evidence="1">The sequence shown here is derived from an EMBL/GenBank/DDBJ whole genome shotgun (WGS) entry which is preliminary data.</text>
</comment>